<dbReference type="WBParaSite" id="SVE_0042800.1">
    <property type="protein sequence ID" value="SVE_0042800.1"/>
    <property type="gene ID" value="SVE_0042800"/>
</dbReference>
<keyword evidence="1" id="KW-0732">Signal</keyword>
<evidence type="ECO:0000313" key="3">
    <source>
        <dbReference type="WBParaSite" id="SVE_0042800.1"/>
    </source>
</evidence>
<sequence>MNKFSFYIFLFITIILLVTHGANGRSMDDNHLKMGEIQPDYSEDPRYIVVKNHYKRERPLQMSGYGWDECEFSPLSCLLKKRNYSK</sequence>
<dbReference type="AlphaFoldDB" id="A0A0K0EV79"/>
<feature type="chain" id="PRO_5005328699" evidence="1">
    <location>
        <begin position="25"/>
        <end position="86"/>
    </location>
</feature>
<accession>A0A0K0EV79</accession>
<evidence type="ECO:0000256" key="1">
    <source>
        <dbReference type="SAM" id="SignalP"/>
    </source>
</evidence>
<reference evidence="3" key="2">
    <citation type="submission" date="2015-08" db="UniProtKB">
        <authorList>
            <consortium name="WormBaseParasite"/>
        </authorList>
    </citation>
    <scope>IDENTIFICATION</scope>
</reference>
<dbReference type="Proteomes" id="UP000035680">
    <property type="component" value="Unassembled WGS sequence"/>
</dbReference>
<keyword evidence="2" id="KW-1185">Reference proteome</keyword>
<protein>
    <submittedName>
        <fullName evidence="3">Uncharacterized protein</fullName>
    </submittedName>
</protein>
<evidence type="ECO:0000313" key="2">
    <source>
        <dbReference type="Proteomes" id="UP000035680"/>
    </source>
</evidence>
<reference evidence="2" key="1">
    <citation type="submission" date="2014-07" db="EMBL/GenBank/DDBJ databases">
        <authorList>
            <person name="Martin A.A"/>
            <person name="De Silva N."/>
        </authorList>
    </citation>
    <scope>NUCLEOTIDE SEQUENCE</scope>
</reference>
<organism evidence="2 3">
    <name type="scientific">Strongyloides venezuelensis</name>
    <name type="common">Threadworm</name>
    <dbReference type="NCBI Taxonomy" id="75913"/>
    <lineage>
        <taxon>Eukaryota</taxon>
        <taxon>Metazoa</taxon>
        <taxon>Ecdysozoa</taxon>
        <taxon>Nematoda</taxon>
        <taxon>Chromadorea</taxon>
        <taxon>Rhabditida</taxon>
        <taxon>Tylenchina</taxon>
        <taxon>Panagrolaimomorpha</taxon>
        <taxon>Strongyloidoidea</taxon>
        <taxon>Strongyloididae</taxon>
        <taxon>Strongyloides</taxon>
    </lineage>
</organism>
<name>A0A0K0EV79_STRVS</name>
<feature type="signal peptide" evidence="1">
    <location>
        <begin position="1"/>
        <end position="24"/>
    </location>
</feature>
<proteinExistence type="predicted"/>